<name>W9G142_9MICO</name>
<evidence type="ECO:0000313" key="1">
    <source>
        <dbReference type="EMBL" id="EWS99815.1"/>
    </source>
</evidence>
<keyword evidence="2" id="KW-1185">Reference proteome</keyword>
<accession>W9G142</accession>
<proteinExistence type="predicted"/>
<dbReference type="AlphaFoldDB" id="W9G142"/>
<dbReference type="EMBL" id="AWSA01000070">
    <property type="protein sequence ID" value="EWS99815.1"/>
    <property type="molecule type" value="Genomic_DNA"/>
</dbReference>
<comment type="caution">
    <text evidence="1">The sequence shown here is derived from an EMBL/GenBank/DDBJ whole genome shotgun (WGS) entry which is preliminary data.</text>
</comment>
<protein>
    <submittedName>
        <fullName evidence="1">Uncharacterized protein</fullName>
    </submittedName>
</protein>
<gene>
    <name evidence="1" type="ORF">N865_20680</name>
</gene>
<reference evidence="1 2" key="1">
    <citation type="submission" date="2013-08" db="EMBL/GenBank/DDBJ databases">
        <title>Intrasporangium oryzae NRRL B-24470.</title>
        <authorList>
            <person name="Liu H."/>
            <person name="Wang G."/>
        </authorList>
    </citation>
    <scope>NUCLEOTIDE SEQUENCE [LARGE SCALE GENOMIC DNA]</scope>
    <source>
        <strain evidence="1 2">NRRL B-24470</strain>
    </source>
</reference>
<sequence>MAAVYVHAGAEVYHLDFEGHTDTDFAYEDRDRIEAFQGRIDLAAAATRGPTRVTLRLGGGVVVHSQLVVDPDGPNRLEGRTTSWPLRRLKALLQGHRLVERVIDLPAVQR</sequence>
<dbReference type="Proteomes" id="UP000019489">
    <property type="component" value="Unassembled WGS sequence"/>
</dbReference>
<evidence type="ECO:0000313" key="2">
    <source>
        <dbReference type="Proteomes" id="UP000019489"/>
    </source>
</evidence>
<dbReference type="STRING" id="1386089.N865_20680"/>
<organism evidence="1 2">
    <name type="scientific">Intrasporangium oryzae NRRL B-24470</name>
    <dbReference type="NCBI Taxonomy" id="1386089"/>
    <lineage>
        <taxon>Bacteria</taxon>
        <taxon>Bacillati</taxon>
        <taxon>Actinomycetota</taxon>
        <taxon>Actinomycetes</taxon>
        <taxon>Micrococcales</taxon>
        <taxon>Intrasporangiaceae</taxon>
        <taxon>Intrasporangium</taxon>
    </lineage>
</organism>